<feature type="compositionally biased region" description="Basic and acidic residues" evidence="1">
    <location>
        <begin position="147"/>
        <end position="160"/>
    </location>
</feature>
<keyword evidence="3" id="KW-1185">Reference proteome</keyword>
<dbReference type="AlphaFoldDB" id="A0A7J7TXI8"/>
<feature type="region of interest" description="Disordered" evidence="1">
    <location>
        <begin position="116"/>
        <end position="236"/>
    </location>
</feature>
<organism evidence="2 3">
    <name type="scientific">Pipistrellus kuhlii</name>
    <name type="common">Kuhl's pipistrelle</name>
    <dbReference type="NCBI Taxonomy" id="59472"/>
    <lineage>
        <taxon>Eukaryota</taxon>
        <taxon>Metazoa</taxon>
        <taxon>Chordata</taxon>
        <taxon>Craniata</taxon>
        <taxon>Vertebrata</taxon>
        <taxon>Euteleostomi</taxon>
        <taxon>Mammalia</taxon>
        <taxon>Eutheria</taxon>
        <taxon>Laurasiatheria</taxon>
        <taxon>Chiroptera</taxon>
        <taxon>Yangochiroptera</taxon>
        <taxon>Vespertilionidae</taxon>
        <taxon>Pipistrellus</taxon>
    </lineage>
</organism>
<evidence type="ECO:0000313" key="2">
    <source>
        <dbReference type="EMBL" id="KAF6305308.1"/>
    </source>
</evidence>
<dbReference type="EMBL" id="JACAGB010000023">
    <property type="protein sequence ID" value="KAF6305308.1"/>
    <property type="molecule type" value="Genomic_DNA"/>
</dbReference>
<gene>
    <name evidence="2" type="ORF">mPipKuh1_009201</name>
</gene>
<feature type="compositionally biased region" description="Low complexity" evidence="1">
    <location>
        <begin position="35"/>
        <end position="50"/>
    </location>
</feature>
<comment type="caution">
    <text evidence="2">The sequence shown here is derived from an EMBL/GenBank/DDBJ whole genome shotgun (WGS) entry which is preliminary data.</text>
</comment>
<sequence length="283" mass="29762">MDGGWRTHSPGRHRGGVSTRHLLPREQGLSWETPLAALETSAASQSESSAGTPQPLEEEEALGERAGAPSAAAMAEGAGHWGEAGWRGGELRPGGGALGRRSSACCWLRVVMAEGPPQPQGPTSGLASSICPGPHPAESARAGGWRPQERSSRSGHRAGEPQRPGLCAPVWPAPGSSGLGSSQEQGEALLAGSCRAGEGRRGEQDSGRRVSGPVSPSSTCRRPRLLCPRPPRKLAQDHPERSACFCTVFCPHPAKGLSRSKTQTSPRCQHRDMICHPRIWLSG</sequence>
<reference evidence="2 3" key="1">
    <citation type="journal article" date="2020" name="Nature">
        <title>Six reference-quality genomes reveal evolution of bat adaptations.</title>
        <authorList>
            <person name="Jebb D."/>
            <person name="Huang Z."/>
            <person name="Pippel M."/>
            <person name="Hughes G.M."/>
            <person name="Lavrichenko K."/>
            <person name="Devanna P."/>
            <person name="Winkler S."/>
            <person name="Jermiin L.S."/>
            <person name="Skirmuntt E.C."/>
            <person name="Katzourakis A."/>
            <person name="Burkitt-Gray L."/>
            <person name="Ray D.A."/>
            <person name="Sullivan K.A.M."/>
            <person name="Roscito J.G."/>
            <person name="Kirilenko B.M."/>
            <person name="Davalos L.M."/>
            <person name="Corthals A.P."/>
            <person name="Power M.L."/>
            <person name="Jones G."/>
            <person name="Ransome R.D."/>
            <person name="Dechmann D.K.N."/>
            <person name="Locatelli A.G."/>
            <person name="Puechmaille S.J."/>
            <person name="Fedrigo O."/>
            <person name="Jarvis E.D."/>
            <person name="Hiller M."/>
            <person name="Vernes S.C."/>
            <person name="Myers E.W."/>
            <person name="Teeling E.C."/>
        </authorList>
    </citation>
    <scope>NUCLEOTIDE SEQUENCE [LARGE SCALE GENOMIC DNA]</scope>
    <source>
        <strain evidence="2">MPipKuh1</strain>
        <tissue evidence="2">Flight muscle</tissue>
    </source>
</reference>
<feature type="region of interest" description="Disordered" evidence="1">
    <location>
        <begin position="1"/>
        <end position="78"/>
    </location>
</feature>
<proteinExistence type="predicted"/>
<protein>
    <submittedName>
        <fullName evidence="2">Uncharacterized protein</fullName>
    </submittedName>
</protein>
<evidence type="ECO:0000256" key="1">
    <source>
        <dbReference type="SAM" id="MobiDB-lite"/>
    </source>
</evidence>
<dbReference type="Proteomes" id="UP000558488">
    <property type="component" value="Unassembled WGS sequence"/>
</dbReference>
<feature type="compositionally biased region" description="Basic and acidic residues" evidence="1">
    <location>
        <begin position="197"/>
        <end position="208"/>
    </location>
</feature>
<feature type="compositionally biased region" description="Low complexity" evidence="1">
    <location>
        <begin position="175"/>
        <end position="187"/>
    </location>
</feature>
<feature type="compositionally biased region" description="Low complexity" evidence="1">
    <location>
        <begin position="64"/>
        <end position="78"/>
    </location>
</feature>
<accession>A0A7J7TXI8</accession>
<evidence type="ECO:0000313" key="3">
    <source>
        <dbReference type="Proteomes" id="UP000558488"/>
    </source>
</evidence>
<name>A0A7J7TXI8_PIPKU</name>